<protein>
    <recommendedName>
        <fullName evidence="1">ABC1 atypical kinase-like domain-containing protein</fullName>
    </recommendedName>
</protein>
<evidence type="ECO:0000259" key="1">
    <source>
        <dbReference type="Pfam" id="PF03109"/>
    </source>
</evidence>
<dbReference type="Pfam" id="PF03109">
    <property type="entry name" value="ABC1"/>
    <property type="match status" value="1"/>
</dbReference>
<dbReference type="AlphaFoldDB" id="A0AAV6KZA7"/>
<dbReference type="InterPro" id="IPR051130">
    <property type="entry name" value="Mito_struct-func_regulator"/>
</dbReference>
<dbReference type="PANTHER" id="PTHR43173:SF22">
    <property type="entry name" value="OS07G0227800 PROTEIN"/>
    <property type="match status" value="1"/>
</dbReference>
<reference evidence="2" key="1">
    <citation type="submission" date="2020-08" db="EMBL/GenBank/DDBJ databases">
        <title>Plant Genome Project.</title>
        <authorList>
            <person name="Zhang R.-G."/>
        </authorList>
    </citation>
    <scope>NUCLEOTIDE SEQUENCE</scope>
    <source>
        <strain evidence="2">WSP0</strain>
        <tissue evidence="2">Leaf</tissue>
    </source>
</reference>
<name>A0AAV6KZA7_9ERIC</name>
<dbReference type="InterPro" id="IPR011009">
    <property type="entry name" value="Kinase-like_dom_sf"/>
</dbReference>
<accession>A0AAV6KZA7</accession>
<evidence type="ECO:0000313" key="3">
    <source>
        <dbReference type="Proteomes" id="UP000823749"/>
    </source>
</evidence>
<dbReference type="GO" id="GO:0005886">
    <property type="term" value="C:plasma membrane"/>
    <property type="evidence" value="ECO:0007669"/>
    <property type="project" value="TreeGrafter"/>
</dbReference>
<dbReference type="InterPro" id="IPR004147">
    <property type="entry name" value="ABC1_dom"/>
</dbReference>
<dbReference type="EMBL" id="JACTNZ010000003">
    <property type="protein sequence ID" value="KAG5558178.1"/>
    <property type="molecule type" value="Genomic_DNA"/>
</dbReference>
<dbReference type="PANTHER" id="PTHR43173">
    <property type="entry name" value="ABC1 FAMILY PROTEIN"/>
    <property type="match status" value="1"/>
</dbReference>
<gene>
    <name evidence="2" type="ORF">RHGRI_008187</name>
</gene>
<dbReference type="SUPFAM" id="SSF56112">
    <property type="entry name" value="Protein kinase-like (PK-like)"/>
    <property type="match status" value="1"/>
</dbReference>
<feature type="domain" description="ABC1 atypical kinase-like" evidence="1">
    <location>
        <begin position="150"/>
        <end position="396"/>
    </location>
</feature>
<proteinExistence type="predicted"/>
<sequence>MQFPGTSISNRPRTFNSRSNALTLFARYSQTQDIFTSRLQDSMANFPKLVEDIIQTSINTGPRGAVRLAQGVQAVIGVGSEWLADVSKLTSSTNSSTGLPTQLQLGLLSPLYLRRLFERMGATYIKLGQFIASAPTLFPPEYVQEFQNCFDRAPAVPFEEIQKILREELGRPIESVYEYVDPTPIASASIAQVHGAKLRGSQEDVVIKVLKPGIEDILVADLNFVYVVARILEFLNPELNRASLVGIVKDIKESMLEEVDFNKEAMNIESFRRYLESMGFTRQATAPKVYPQCSSQRILTMERLYGVPLTDLDSISSLVSSPETSLITALNVWFGSLLACESFHADVHAGNLWLLRDGRIGFLDFGIVGRISPKTWAAMEVFLASITTEEYESMASALIEMGATNKDVDSKAFARDLEKIFSSIQLTPVRVAALICESVVSCTLMQDLDTEIVVATARETNTNATAVSANLVVDERQMNALFLDVVQVSESYGLRFPREFALLMKQLLYFDRYTRLLAPNLNMLQDQRISIVSNRRSSNRNIYQ</sequence>
<dbReference type="Proteomes" id="UP000823749">
    <property type="component" value="Chromosome 3"/>
</dbReference>
<keyword evidence="3" id="KW-1185">Reference proteome</keyword>
<dbReference type="CDD" id="cd05121">
    <property type="entry name" value="ABC1_ADCK3-like"/>
    <property type="match status" value="1"/>
</dbReference>
<dbReference type="GO" id="GO:0010287">
    <property type="term" value="C:plastoglobule"/>
    <property type="evidence" value="ECO:0007669"/>
    <property type="project" value="TreeGrafter"/>
</dbReference>
<organism evidence="2 3">
    <name type="scientific">Rhododendron griersonianum</name>
    <dbReference type="NCBI Taxonomy" id="479676"/>
    <lineage>
        <taxon>Eukaryota</taxon>
        <taxon>Viridiplantae</taxon>
        <taxon>Streptophyta</taxon>
        <taxon>Embryophyta</taxon>
        <taxon>Tracheophyta</taxon>
        <taxon>Spermatophyta</taxon>
        <taxon>Magnoliopsida</taxon>
        <taxon>eudicotyledons</taxon>
        <taxon>Gunneridae</taxon>
        <taxon>Pentapetalae</taxon>
        <taxon>asterids</taxon>
        <taxon>Ericales</taxon>
        <taxon>Ericaceae</taxon>
        <taxon>Ericoideae</taxon>
        <taxon>Rhodoreae</taxon>
        <taxon>Rhododendron</taxon>
    </lineage>
</organism>
<comment type="caution">
    <text evidence="2">The sequence shown here is derived from an EMBL/GenBank/DDBJ whole genome shotgun (WGS) entry which is preliminary data.</text>
</comment>
<evidence type="ECO:0000313" key="2">
    <source>
        <dbReference type="EMBL" id="KAG5558178.1"/>
    </source>
</evidence>